<evidence type="ECO:0000313" key="1">
    <source>
        <dbReference type="EMBL" id="MBD8022811.1"/>
    </source>
</evidence>
<gene>
    <name evidence="1" type="ORF">H9622_04300</name>
</gene>
<comment type="caution">
    <text evidence="1">The sequence shown here is derived from an EMBL/GenBank/DDBJ whole genome shotgun (WGS) entry which is preliminary data.</text>
</comment>
<accession>A0ABR8X1N6</accession>
<organism evidence="1 2">
    <name type="scientific">Microbacterium gallinarum</name>
    <dbReference type="NCBI Taxonomy" id="2762209"/>
    <lineage>
        <taxon>Bacteria</taxon>
        <taxon>Bacillati</taxon>
        <taxon>Actinomycetota</taxon>
        <taxon>Actinomycetes</taxon>
        <taxon>Micrococcales</taxon>
        <taxon>Microbacteriaceae</taxon>
        <taxon>Microbacterium</taxon>
    </lineage>
</organism>
<keyword evidence="2" id="KW-1185">Reference proteome</keyword>
<proteinExistence type="predicted"/>
<dbReference type="Proteomes" id="UP000602532">
    <property type="component" value="Unassembled WGS sequence"/>
</dbReference>
<dbReference type="EMBL" id="JACSPM010000001">
    <property type="protein sequence ID" value="MBD8022811.1"/>
    <property type="molecule type" value="Genomic_DNA"/>
</dbReference>
<name>A0ABR8X1N6_9MICO</name>
<protein>
    <submittedName>
        <fullName evidence="1">Uncharacterized protein</fullName>
    </submittedName>
</protein>
<sequence>MWVAAAVVVAAMVVAVFPVSAPRPDAKLQPTATEADSQFLALLAEEVPQVRFSLATLRAYESYRGLEIWTGANEFGSPCLIAVDRANGTVSEMRCAPPPAELIMDVSSIGDDFEGLPGQGIVRFIHRGDSIDAYLHLLSEAG</sequence>
<evidence type="ECO:0000313" key="2">
    <source>
        <dbReference type="Proteomes" id="UP000602532"/>
    </source>
</evidence>
<reference evidence="1 2" key="1">
    <citation type="submission" date="2020-08" db="EMBL/GenBank/DDBJ databases">
        <title>A Genomic Blueprint of the Chicken Gut Microbiome.</title>
        <authorList>
            <person name="Gilroy R."/>
            <person name="Ravi A."/>
            <person name="Getino M."/>
            <person name="Pursley I."/>
            <person name="Horton D.L."/>
            <person name="Alikhan N.-F."/>
            <person name="Baker D."/>
            <person name="Gharbi K."/>
            <person name="Hall N."/>
            <person name="Watson M."/>
            <person name="Adriaenssens E.M."/>
            <person name="Foster-Nyarko E."/>
            <person name="Jarju S."/>
            <person name="Secka A."/>
            <person name="Antonio M."/>
            <person name="Oren A."/>
            <person name="Chaudhuri R."/>
            <person name="La Ragione R.M."/>
            <person name="Hildebrand F."/>
            <person name="Pallen M.J."/>
        </authorList>
    </citation>
    <scope>NUCLEOTIDE SEQUENCE [LARGE SCALE GENOMIC DNA]</scope>
    <source>
        <strain evidence="1 2">Sa1CUA4</strain>
    </source>
</reference>